<reference evidence="2 3" key="1">
    <citation type="submission" date="2019-03" db="EMBL/GenBank/DDBJ databases">
        <title>Genomic Encyclopedia of Type Strains, Phase IV (KMG-IV): sequencing the most valuable type-strain genomes for metagenomic binning, comparative biology and taxonomic classification.</title>
        <authorList>
            <person name="Goeker M."/>
        </authorList>
    </citation>
    <scope>NUCLEOTIDE SEQUENCE [LARGE SCALE GENOMIC DNA]</scope>
    <source>
        <strain evidence="2 3">DSM 19345</strain>
    </source>
</reference>
<evidence type="ECO:0000313" key="3">
    <source>
        <dbReference type="Proteomes" id="UP000295678"/>
    </source>
</evidence>
<evidence type="ECO:0000313" key="2">
    <source>
        <dbReference type="EMBL" id="TCT13610.1"/>
    </source>
</evidence>
<organism evidence="2 3">
    <name type="scientific">Tepidamorphus gemmatus</name>
    <dbReference type="NCBI Taxonomy" id="747076"/>
    <lineage>
        <taxon>Bacteria</taxon>
        <taxon>Pseudomonadati</taxon>
        <taxon>Pseudomonadota</taxon>
        <taxon>Alphaproteobacteria</taxon>
        <taxon>Hyphomicrobiales</taxon>
        <taxon>Tepidamorphaceae</taxon>
        <taxon>Tepidamorphus</taxon>
    </lineage>
</organism>
<name>A0A4R3MMB2_9HYPH</name>
<feature type="transmembrane region" description="Helical" evidence="1">
    <location>
        <begin position="35"/>
        <end position="58"/>
    </location>
</feature>
<dbReference type="Proteomes" id="UP000295678">
    <property type="component" value="Unassembled WGS sequence"/>
</dbReference>
<gene>
    <name evidence="2" type="ORF">EDC22_101480</name>
</gene>
<accession>A0A4R3MMB2</accession>
<protein>
    <submittedName>
        <fullName evidence="2">Uncharacterized protein</fullName>
    </submittedName>
</protein>
<keyword evidence="1" id="KW-0472">Membrane</keyword>
<keyword evidence="1" id="KW-1133">Transmembrane helix</keyword>
<keyword evidence="3" id="KW-1185">Reference proteome</keyword>
<dbReference type="EMBL" id="SMAK01000001">
    <property type="protein sequence ID" value="TCT13610.1"/>
    <property type="molecule type" value="Genomic_DNA"/>
</dbReference>
<comment type="caution">
    <text evidence="2">The sequence shown here is derived from an EMBL/GenBank/DDBJ whole genome shotgun (WGS) entry which is preliminary data.</text>
</comment>
<feature type="transmembrane region" description="Helical" evidence="1">
    <location>
        <begin position="12"/>
        <end position="29"/>
    </location>
</feature>
<dbReference type="AlphaFoldDB" id="A0A4R3MMB2"/>
<dbReference type="RefSeq" id="WP_165926754.1">
    <property type="nucleotide sequence ID" value="NZ_SMAK01000001.1"/>
</dbReference>
<proteinExistence type="predicted"/>
<sequence>MNTDNRVTVTDIDIPFGRLIVIFIIWGLAAVPAAIILGIIFSLISLLFTGFLGGIVGVTGHM</sequence>
<evidence type="ECO:0000256" key="1">
    <source>
        <dbReference type="SAM" id="Phobius"/>
    </source>
</evidence>
<keyword evidence="1" id="KW-0812">Transmembrane</keyword>